<dbReference type="Pfam" id="PF08275">
    <property type="entry name" value="DNAG_N"/>
    <property type="match status" value="1"/>
</dbReference>
<dbReference type="AlphaFoldDB" id="A0A381SUY5"/>
<dbReference type="CDD" id="cd03364">
    <property type="entry name" value="TOPRIM_DnaG_primases"/>
    <property type="match status" value="1"/>
</dbReference>
<dbReference type="InterPro" id="IPR013264">
    <property type="entry name" value="DNAG_N"/>
</dbReference>
<dbReference type="GO" id="GO:0003899">
    <property type="term" value="F:DNA-directed RNA polymerase activity"/>
    <property type="evidence" value="ECO:0007669"/>
    <property type="project" value="InterPro"/>
</dbReference>
<evidence type="ECO:0000256" key="5">
    <source>
        <dbReference type="ARBA" id="ARBA00022695"/>
    </source>
</evidence>
<dbReference type="PROSITE" id="PS50880">
    <property type="entry name" value="TOPRIM"/>
    <property type="match status" value="1"/>
</dbReference>
<dbReference type="SMART" id="SM00493">
    <property type="entry name" value="TOPRIM"/>
    <property type="match status" value="1"/>
</dbReference>
<gene>
    <name evidence="14" type="ORF">METZ01_LOCUS60689</name>
</gene>
<dbReference type="InterPro" id="IPR050219">
    <property type="entry name" value="DnaG_primase"/>
</dbReference>
<comment type="cofactor">
    <cofactor evidence="1">
        <name>Zn(2+)</name>
        <dbReference type="ChEBI" id="CHEBI:29105"/>
    </cofactor>
</comment>
<dbReference type="PIRSF" id="PIRSF002811">
    <property type="entry name" value="DnaG"/>
    <property type="match status" value="1"/>
</dbReference>
<evidence type="ECO:0000256" key="12">
    <source>
        <dbReference type="ARBA" id="ARBA00023163"/>
    </source>
</evidence>
<dbReference type="InterPro" id="IPR006295">
    <property type="entry name" value="DNA_primase_DnaG"/>
</dbReference>
<keyword evidence="12" id="KW-0804">Transcription</keyword>
<evidence type="ECO:0000256" key="1">
    <source>
        <dbReference type="ARBA" id="ARBA00001947"/>
    </source>
</evidence>
<dbReference type="GO" id="GO:0005737">
    <property type="term" value="C:cytoplasm"/>
    <property type="evidence" value="ECO:0007669"/>
    <property type="project" value="TreeGrafter"/>
</dbReference>
<dbReference type="PANTHER" id="PTHR30313">
    <property type="entry name" value="DNA PRIMASE"/>
    <property type="match status" value="1"/>
</dbReference>
<dbReference type="SUPFAM" id="SSF56731">
    <property type="entry name" value="DNA primase core"/>
    <property type="match status" value="1"/>
</dbReference>
<dbReference type="InterPro" id="IPR036977">
    <property type="entry name" value="DNA_primase_Znf_CHC2"/>
</dbReference>
<dbReference type="GO" id="GO:0006269">
    <property type="term" value="P:DNA replication, synthesis of primer"/>
    <property type="evidence" value="ECO:0007669"/>
    <property type="project" value="UniProtKB-KW"/>
</dbReference>
<keyword evidence="7" id="KW-0479">Metal-binding</keyword>
<evidence type="ECO:0000256" key="3">
    <source>
        <dbReference type="ARBA" id="ARBA00022515"/>
    </source>
</evidence>
<dbReference type="FunFam" id="3.90.580.10:FF:000001">
    <property type="entry name" value="DNA primase"/>
    <property type="match status" value="1"/>
</dbReference>
<dbReference type="Gene3D" id="3.90.580.10">
    <property type="entry name" value="Zinc finger, CHC2-type domain"/>
    <property type="match status" value="1"/>
</dbReference>
<dbReference type="GO" id="GO:0008270">
    <property type="term" value="F:zinc ion binding"/>
    <property type="evidence" value="ECO:0007669"/>
    <property type="project" value="UniProtKB-KW"/>
</dbReference>
<feature type="domain" description="Toprim" evidence="13">
    <location>
        <begin position="258"/>
        <end position="341"/>
    </location>
</feature>
<dbReference type="GO" id="GO:1990077">
    <property type="term" value="C:primosome complex"/>
    <property type="evidence" value="ECO:0007669"/>
    <property type="project" value="UniProtKB-KW"/>
</dbReference>
<evidence type="ECO:0000313" key="14">
    <source>
        <dbReference type="EMBL" id="SVA07835.1"/>
    </source>
</evidence>
<dbReference type="GO" id="GO:0003677">
    <property type="term" value="F:DNA binding"/>
    <property type="evidence" value="ECO:0007669"/>
    <property type="project" value="UniProtKB-KW"/>
</dbReference>
<evidence type="ECO:0000256" key="11">
    <source>
        <dbReference type="ARBA" id="ARBA00023125"/>
    </source>
</evidence>
<dbReference type="Pfam" id="PF13155">
    <property type="entry name" value="Toprim_2"/>
    <property type="match status" value="1"/>
</dbReference>
<evidence type="ECO:0000256" key="10">
    <source>
        <dbReference type="ARBA" id="ARBA00022842"/>
    </source>
</evidence>
<dbReference type="HAMAP" id="MF_00974">
    <property type="entry name" value="DNA_primase_DnaG"/>
    <property type="match status" value="1"/>
</dbReference>
<keyword evidence="6" id="KW-0235">DNA replication</keyword>
<keyword evidence="5" id="KW-0548">Nucleotidyltransferase</keyword>
<evidence type="ECO:0000256" key="9">
    <source>
        <dbReference type="ARBA" id="ARBA00022833"/>
    </source>
</evidence>
<dbReference type="InterPro" id="IPR030846">
    <property type="entry name" value="DnaG_bac"/>
</dbReference>
<dbReference type="InterPro" id="IPR034151">
    <property type="entry name" value="TOPRIM_DnaG_bac"/>
</dbReference>
<sequence length="587" mass="64798">MGLFSQSFIDDLKAQADIVQVVQDYVPLKTAGSSHKGLCPFHSEKTPSFHVHRDKGFFHCFGCGVGGDVLKFVELQEKLSFQDAVRQLAQRFGLQVPEPDTEHNAAAETERESLRAVHEVAGEFFRTRLADPIGRHAREHLAARDLTNETSERLGLGFAPPTRNSLLKHLRAKGYSDAVIVRSGLATAREGQPLADRFRNRLVIPIVRDTGSVVAFGARALQADQQPKYLNSPETAIYSKARTLYGLHLSKSAIRKSGYAVLVEGYFDFAQAIQVGVMPVVASCGTAVSEHQVKLLKRFTSKVIVSFDPDPAGAGATARSGELLLAAGLQVNVAVLKTGEDPDTCIREHGGSYYVEKLRASQPYLEYLLDRESEKRDLTRGDHRREFLNRMLQVAARIPDAASRDLFADRLAHEAGVMEDVVRTEIRKAAVARKTTIDERKVEIEHPVKAAEKGLIWALSRDLPAALEAIAALTDDDMEGLTTAPILTAARSLTEWPAESVLDTLRERLTVEETDWMSRVAGGDRPVLSATDCVNTLKQLGYERQRATVQHEIDRCQRAGTPSALAEIDLLLQKKQELLTKLKSLQP</sequence>
<proteinExistence type="inferred from homology"/>
<evidence type="ECO:0000256" key="8">
    <source>
        <dbReference type="ARBA" id="ARBA00022771"/>
    </source>
</evidence>
<name>A0A381SUY5_9ZZZZ</name>
<dbReference type="InterPro" id="IPR002694">
    <property type="entry name" value="Znf_CHC2"/>
</dbReference>
<keyword evidence="3" id="KW-0639">Primosome</keyword>
<dbReference type="NCBIfam" id="TIGR01391">
    <property type="entry name" value="dnaG"/>
    <property type="match status" value="1"/>
</dbReference>
<dbReference type="InterPro" id="IPR037068">
    <property type="entry name" value="DNA_primase_core_N_sf"/>
</dbReference>
<evidence type="ECO:0000256" key="2">
    <source>
        <dbReference type="ARBA" id="ARBA00022478"/>
    </source>
</evidence>
<dbReference type="PANTHER" id="PTHR30313:SF2">
    <property type="entry name" value="DNA PRIMASE"/>
    <property type="match status" value="1"/>
</dbReference>
<keyword evidence="11" id="KW-0238">DNA-binding</keyword>
<protein>
    <recommendedName>
        <fullName evidence="13">Toprim domain-containing protein</fullName>
    </recommendedName>
</protein>
<keyword evidence="8" id="KW-0863">Zinc-finger</keyword>
<dbReference type="InterPro" id="IPR006171">
    <property type="entry name" value="TOPRIM_dom"/>
</dbReference>
<dbReference type="GO" id="GO:0000428">
    <property type="term" value="C:DNA-directed RNA polymerase complex"/>
    <property type="evidence" value="ECO:0007669"/>
    <property type="project" value="UniProtKB-KW"/>
</dbReference>
<organism evidence="14">
    <name type="scientific">marine metagenome</name>
    <dbReference type="NCBI Taxonomy" id="408172"/>
    <lineage>
        <taxon>unclassified sequences</taxon>
        <taxon>metagenomes</taxon>
        <taxon>ecological metagenomes</taxon>
    </lineage>
</organism>
<dbReference type="Gene3D" id="3.40.1360.10">
    <property type="match status" value="1"/>
</dbReference>
<dbReference type="SUPFAM" id="SSF57783">
    <property type="entry name" value="Zinc beta-ribbon"/>
    <property type="match status" value="1"/>
</dbReference>
<evidence type="ECO:0000259" key="13">
    <source>
        <dbReference type="PROSITE" id="PS50880"/>
    </source>
</evidence>
<keyword evidence="2" id="KW-0240">DNA-directed RNA polymerase</keyword>
<dbReference type="Pfam" id="PF01807">
    <property type="entry name" value="Zn_ribbon_DnaG"/>
    <property type="match status" value="1"/>
</dbReference>
<evidence type="ECO:0000256" key="7">
    <source>
        <dbReference type="ARBA" id="ARBA00022723"/>
    </source>
</evidence>
<keyword evidence="9" id="KW-0862">Zinc</keyword>
<dbReference type="Pfam" id="PF10410">
    <property type="entry name" value="DnaB_bind"/>
    <property type="match status" value="1"/>
</dbReference>
<dbReference type="InterPro" id="IPR019475">
    <property type="entry name" value="DNA_primase_DnaB-bd"/>
</dbReference>
<dbReference type="EMBL" id="UINC01003614">
    <property type="protein sequence ID" value="SVA07835.1"/>
    <property type="molecule type" value="Genomic_DNA"/>
</dbReference>
<evidence type="ECO:0000256" key="6">
    <source>
        <dbReference type="ARBA" id="ARBA00022705"/>
    </source>
</evidence>
<keyword evidence="10" id="KW-0460">Magnesium</keyword>
<keyword evidence="4" id="KW-0808">Transferase</keyword>
<dbReference type="Gene3D" id="3.90.980.10">
    <property type="entry name" value="DNA primase, catalytic core, N-terminal domain"/>
    <property type="match status" value="1"/>
</dbReference>
<reference evidence="14" key="1">
    <citation type="submission" date="2018-05" db="EMBL/GenBank/DDBJ databases">
        <authorList>
            <person name="Lanie J.A."/>
            <person name="Ng W.-L."/>
            <person name="Kazmierczak K.M."/>
            <person name="Andrzejewski T.M."/>
            <person name="Davidsen T.M."/>
            <person name="Wayne K.J."/>
            <person name="Tettelin H."/>
            <person name="Glass J.I."/>
            <person name="Rusch D."/>
            <person name="Podicherti R."/>
            <person name="Tsui H.-C.T."/>
            <person name="Winkler M.E."/>
        </authorList>
    </citation>
    <scope>NUCLEOTIDE SEQUENCE</scope>
</reference>
<accession>A0A381SUY5</accession>
<dbReference type="SMART" id="SM00400">
    <property type="entry name" value="ZnF_CHCC"/>
    <property type="match status" value="1"/>
</dbReference>
<evidence type="ECO:0000256" key="4">
    <source>
        <dbReference type="ARBA" id="ARBA00022679"/>
    </source>
</evidence>